<keyword evidence="2" id="KW-1185">Reference proteome</keyword>
<evidence type="ECO:0000313" key="1">
    <source>
        <dbReference type="EMBL" id="MCU6676106.1"/>
    </source>
</evidence>
<sequence>MTLDEFAVFWPRRGDWIGSDKGYDQWMPAHLSPDTGVVELGETAKEGNIAGYLYYQTETAISKGKNKP</sequence>
<feature type="non-terminal residue" evidence="1">
    <location>
        <position position="68"/>
    </location>
</feature>
<protein>
    <submittedName>
        <fullName evidence="1">Uncharacterized protein</fullName>
    </submittedName>
</protein>
<organism evidence="1 2">
    <name type="scientific">Leclercia tamurae</name>
    <dbReference type="NCBI Taxonomy" id="2926467"/>
    <lineage>
        <taxon>Bacteria</taxon>
        <taxon>Pseudomonadati</taxon>
        <taxon>Pseudomonadota</taxon>
        <taxon>Gammaproteobacteria</taxon>
        <taxon>Enterobacterales</taxon>
        <taxon>Enterobacteriaceae</taxon>
        <taxon>Leclercia</taxon>
    </lineage>
</organism>
<dbReference type="Proteomes" id="UP001062027">
    <property type="component" value="Unassembled WGS sequence"/>
</dbReference>
<evidence type="ECO:0000313" key="2">
    <source>
        <dbReference type="Proteomes" id="UP001062027"/>
    </source>
</evidence>
<gene>
    <name evidence="1" type="ORF">M8318_00205</name>
</gene>
<dbReference type="RefSeq" id="WP_262660578.1">
    <property type="nucleotide sequence ID" value="NZ_JAMHKS010000041.1"/>
</dbReference>
<name>A0ABT2R5F0_9ENTR</name>
<dbReference type="EMBL" id="JAMHKS010000041">
    <property type="protein sequence ID" value="MCU6676106.1"/>
    <property type="molecule type" value="Genomic_DNA"/>
</dbReference>
<reference evidence="1" key="1">
    <citation type="submission" date="2022-05" db="EMBL/GenBank/DDBJ databases">
        <title>Description of a novel species of Leclercia; Leclercia tamurae and the Proposal for a Novel Genus Silvania gen. nov. Containing Two Novel Species Silvania hatchlandensis sp. nov. and Silvania confinis sp. nov. Isolated from the Rhizosphere of Oak.</title>
        <authorList>
            <person name="Maddock D.W."/>
            <person name="Brady C.L."/>
            <person name="Denman S."/>
            <person name="Arnold D."/>
        </authorList>
    </citation>
    <scope>NUCLEOTIDE SEQUENCE</scope>
    <source>
        <strain evidence="1">H6S3</strain>
    </source>
</reference>
<proteinExistence type="predicted"/>
<accession>A0ABT2R5F0</accession>
<comment type="caution">
    <text evidence="1">The sequence shown here is derived from an EMBL/GenBank/DDBJ whole genome shotgun (WGS) entry which is preliminary data.</text>
</comment>